<dbReference type="InterPro" id="IPR003778">
    <property type="entry name" value="CT_A_B"/>
</dbReference>
<dbReference type="Proteomes" id="UP000001302">
    <property type="component" value="Chromosome"/>
</dbReference>
<dbReference type="PANTHER" id="PTHR43309:SF3">
    <property type="entry name" value="5-OXOPROLINASE SUBUNIT C"/>
    <property type="match status" value="1"/>
</dbReference>
<keyword evidence="1" id="KW-0547">Nucleotide-binding</keyword>
<dbReference type="InterPro" id="IPR029000">
    <property type="entry name" value="Cyclophilin-like_dom_sf"/>
</dbReference>
<dbReference type="NCBIfam" id="TIGR00724">
    <property type="entry name" value="urea_amlyse_rel"/>
    <property type="match status" value="1"/>
</dbReference>
<keyword evidence="2" id="KW-0378">Hydrolase</keyword>
<dbReference type="PANTHER" id="PTHR43309">
    <property type="entry name" value="5-OXOPROLINASE SUBUNIT C"/>
    <property type="match status" value="1"/>
</dbReference>
<dbReference type="KEGG" id="pbr:PB2503_04717"/>
<keyword evidence="3" id="KW-0067">ATP-binding</keyword>
<dbReference type="Pfam" id="PF02626">
    <property type="entry name" value="CT_A_B"/>
    <property type="match status" value="1"/>
</dbReference>
<dbReference type="GO" id="GO:0016787">
    <property type="term" value="F:hydrolase activity"/>
    <property type="evidence" value="ECO:0007669"/>
    <property type="project" value="UniProtKB-KW"/>
</dbReference>
<dbReference type="InterPro" id="IPR052708">
    <property type="entry name" value="PxpC"/>
</dbReference>
<feature type="domain" description="Carboxyltransferase" evidence="4">
    <location>
        <begin position="26"/>
        <end position="304"/>
    </location>
</feature>
<proteinExistence type="predicted"/>
<evidence type="ECO:0000256" key="2">
    <source>
        <dbReference type="ARBA" id="ARBA00022801"/>
    </source>
</evidence>
<evidence type="ECO:0000256" key="3">
    <source>
        <dbReference type="ARBA" id="ARBA00022840"/>
    </source>
</evidence>
<dbReference type="SUPFAM" id="SSF50891">
    <property type="entry name" value="Cyclophilin-like"/>
    <property type="match status" value="1"/>
</dbReference>
<keyword evidence="6" id="KW-1185">Reference proteome</keyword>
<dbReference type="GO" id="GO:0005524">
    <property type="term" value="F:ATP binding"/>
    <property type="evidence" value="ECO:0007669"/>
    <property type="project" value="UniProtKB-KW"/>
</dbReference>
<evidence type="ECO:0000259" key="4">
    <source>
        <dbReference type="SMART" id="SM00797"/>
    </source>
</evidence>
<dbReference type="eggNOG" id="COG1984">
    <property type="taxonomic scope" value="Bacteria"/>
</dbReference>
<evidence type="ECO:0000256" key="1">
    <source>
        <dbReference type="ARBA" id="ARBA00022741"/>
    </source>
</evidence>
<sequence>MSAALTILFGGLQASVQAGPRRGLRHKGVPSAGAADLLSLSLANIAVGNEAMTAGIEITMGGFEARFLTEAVIALTGAPGAAHLDGTQVPYGEPVRTQAGQVLTIAPPGRGMRTYLALRGGVDVPAILGSPSTYLPGRFGGYHGRALKTDDTLNIGRGSRRRPRSLPAALTPYLEARWTLRAVAGPELSWLSREGIGRLFGGPFGISAQSDRMGLRLTESRVDVAETRALASAPVFGGTVQCPADGHPIVLLADGQTTGGYPRIAHVIRADRHRLGQIRPGDTLRFERVSHSQALEIFRAKSAALRTLIPAIDF</sequence>
<dbReference type="STRING" id="314260.PB2503_04717"/>
<dbReference type="HOGENOM" id="CLU_028967_2_0_5"/>
<dbReference type="OrthoDB" id="9768696at2"/>
<evidence type="ECO:0000313" key="6">
    <source>
        <dbReference type="Proteomes" id="UP000001302"/>
    </source>
</evidence>
<accession>E0TFA0</accession>
<reference evidence="6" key="1">
    <citation type="submission" date="2010-08" db="EMBL/GenBank/DDBJ databases">
        <title>Genome sequence of Parvularcula bermudensis HTCC2503.</title>
        <authorList>
            <person name="Kang D.-M."/>
            <person name="Oh H.-M."/>
            <person name="Cho J.-C."/>
        </authorList>
    </citation>
    <scope>NUCLEOTIDE SEQUENCE [LARGE SCALE GENOMIC DNA]</scope>
    <source>
        <strain evidence="6">ATCC BAA-594 / HTCC2503 / KCTC 12087</strain>
    </source>
</reference>
<dbReference type="RefSeq" id="WP_013299992.1">
    <property type="nucleotide sequence ID" value="NC_014414.1"/>
</dbReference>
<dbReference type="AlphaFoldDB" id="E0TFA0"/>
<gene>
    <name evidence="5" type="ordered locus">PB2503_04717</name>
</gene>
<reference evidence="5 6" key="2">
    <citation type="journal article" date="2011" name="J. Bacteriol.">
        <title>Complete genome sequence of strain HTCC2503T of Parvularcula bermudensis, the type species of the order "Parvularculales" in the class Alphaproteobacteria.</title>
        <authorList>
            <person name="Oh H.M."/>
            <person name="Kang I."/>
            <person name="Vergin K.L."/>
            <person name="Kang D."/>
            <person name="Rhee K.H."/>
            <person name="Giovannoni S.J."/>
            <person name="Cho J.C."/>
        </authorList>
    </citation>
    <scope>NUCLEOTIDE SEQUENCE [LARGE SCALE GENOMIC DNA]</scope>
    <source>
        <strain evidence="6">ATCC BAA-594 / HTCC2503 / KCTC 12087</strain>
    </source>
</reference>
<organism evidence="5 6">
    <name type="scientific">Parvularcula bermudensis (strain ATCC BAA-594 / HTCC2503 / KCTC 12087)</name>
    <dbReference type="NCBI Taxonomy" id="314260"/>
    <lineage>
        <taxon>Bacteria</taxon>
        <taxon>Pseudomonadati</taxon>
        <taxon>Pseudomonadota</taxon>
        <taxon>Alphaproteobacteria</taxon>
        <taxon>Parvularculales</taxon>
        <taxon>Parvularculaceae</taxon>
        <taxon>Parvularcula</taxon>
    </lineage>
</organism>
<evidence type="ECO:0000313" key="5">
    <source>
        <dbReference type="EMBL" id="ADM09018.1"/>
    </source>
</evidence>
<protein>
    <recommendedName>
        <fullName evidence="4">Carboxyltransferase domain-containing protein</fullName>
    </recommendedName>
</protein>
<name>E0TFA0_PARBH</name>
<dbReference type="EMBL" id="CP002156">
    <property type="protein sequence ID" value="ADM09018.1"/>
    <property type="molecule type" value="Genomic_DNA"/>
</dbReference>
<dbReference type="SMART" id="SM00797">
    <property type="entry name" value="AHS2"/>
    <property type="match status" value="1"/>
</dbReference>
<dbReference type="Gene3D" id="2.40.100.10">
    <property type="entry name" value="Cyclophilin-like"/>
    <property type="match status" value="1"/>
</dbReference>